<name>A0A183J8Q8_9BILA</name>
<gene>
    <name evidence="2" type="ORF">SBAD_LOCUS12256</name>
</gene>
<dbReference type="EMBL" id="UZAM01017315">
    <property type="protein sequence ID" value="VDP46805.1"/>
    <property type="molecule type" value="Genomic_DNA"/>
</dbReference>
<organism evidence="4">
    <name type="scientific">Soboliphyme baturini</name>
    <dbReference type="NCBI Taxonomy" id="241478"/>
    <lineage>
        <taxon>Eukaryota</taxon>
        <taxon>Metazoa</taxon>
        <taxon>Ecdysozoa</taxon>
        <taxon>Nematoda</taxon>
        <taxon>Enoplea</taxon>
        <taxon>Dorylaimia</taxon>
        <taxon>Dioctophymatida</taxon>
        <taxon>Dioctophymatoidea</taxon>
        <taxon>Soboliphymatidae</taxon>
        <taxon>Soboliphyme</taxon>
    </lineage>
</organism>
<feature type="compositionally biased region" description="Basic and acidic residues" evidence="1">
    <location>
        <begin position="167"/>
        <end position="195"/>
    </location>
</feature>
<feature type="region of interest" description="Disordered" evidence="1">
    <location>
        <begin position="154"/>
        <end position="203"/>
    </location>
</feature>
<dbReference type="AlphaFoldDB" id="A0A183J8Q8"/>
<feature type="region of interest" description="Disordered" evidence="1">
    <location>
        <begin position="73"/>
        <end position="131"/>
    </location>
</feature>
<evidence type="ECO:0000313" key="2">
    <source>
        <dbReference type="EMBL" id="VDP46805.1"/>
    </source>
</evidence>
<dbReference type="Proteomes" id="UP000270296">
    <property type="component" value="Unassembled WGS sequence"/>
</dbReference>
<proteinExistence type="predicted"/>
<protein>
    <submittedName>
        <fullName evidence="4">Membrane-associated kinase regulator</fullName>
    </submittedName>
</protein>
<reference evidence="4" key="1">
    <citation type="submission" date="2016-06" db="UniProtKB">
        <authorList>
            <consortium name="WormBaseParasite"/>
        </authorList>
    </citation>
    <scope>IDENTIFICATION</scope>
</reference>
<evidence type="ECO:0000313" key="4">
    <source>
        <dbReference type="WBParaSite" id="SBAD_0001266101-mRNA-1"/>
    </source>
</evidence>
<accession>A0A183J8Q8</accession>
<evidence type="ECO:0000313" key="3">
    <source>
        <dbReference type="Proteomes" id="UP000270296"/>
    </source>
</evidence>
<keyword evidence="3" id="KW-1185">Reference proteome</keyword>
<evidence type="ECO:0000256" key="1">
    <source>
        <dbReference type="SAM" id="MobiDB-lite"/>
    </source>
</evidence>
<reference evidence="2 3" key="2">
    <citation type="submission" date="2018-11" db="EMBL/GenBank/DDBJ databases">
        <authorList>
            <consortium name="Pathogen Informatics"/>
        </authorList>
    </citation>
    <scope>NUCLEOTIDE SEQUENCE [LARGE SCALE GENOMIC DNA]</scope>
</reference>
<sequence length="203" mass="22460">MPFQLARDALKHYHEEQRSNLGRRSLSTDKLVFASSFTSSDDDSSLSSFRWRRGNKTSPVTFVSMTHLDDASSSLSAEQHRDSDWSHPASSRFRRSLNSSVRGVDAGTAGGQGTSFETKKTAEAKTTTSSTSNLLIKHSKRYLKRSECLFRGRGPAVSVTAPGDSQSKLKESFLRRSAKRSQERKNSGGESHSDEIVSTTESY</sequence>
<dbReference type="WBParaSite" id="SBAD_0001266101-mRNA-1">
    <property type="protein sequence ID" value="SBAD_0001266101-mRNA-1"/>
    <property type="gene ID" value="SBAD_0001266101"/>
</dbReference>